<evidence type="ECO:0000313" key="4">
    <source>
        <dbReference type="EMBL" id="TYK11222.1"/>
    </source>
</evidence>
<organism evidence="4 6">
    <name type="scientific">Cucumis melo var. makuwa</name>
    <name type="common">Oriental melon</name>
    <dbReference type="NCBI Taxonomy" id="1194695"/>
    <lineage>
        <taxon>Eukaryota</taxon>
        <taxon>Viridiplantae</taxon>
        <taxon>Streptophyta</taxon>
        <taxon>Embryophyta</taxon>
        <taxon>Tracheophyta</taxon>
        <taxon>Spermatophyta</taxon>
        <taxon>Magnoliopsida</taxon>
        <taxon>eudicotyledons</taxon>
        <taxon>Gunneridae</taxon>
        <taxon>Pentapetalae</taxon>
        <taxon>rosids</taxon>
        <taxon>fabids</taxon>
        <taxon>Cucurbitales</taxon>
        <taxon>Cucurbitaceae</taxon>
        <taxon>Benincaseae</taxon>
        <taxon>Cucumis</taxon>
    </lineage>
</organism>
<dbReference type="InterPro" id="IPR054722">
    <property type="entry name" value="PolX-like_BBD"/>
</dbReference>
<feature type="domain" description="Retrovirus-related Pol polyprotein from transposon TNT 1-94-like beta-barrel" evidence="2">
    <location>
        <begin position="105"/>
        <end position="180"/>
    </location>
</feature>
<dbReference type="EMBL" id="SSTE01018486">
    <property type="protein sequence ID" value="KAA0038937.1"/>
    <property type="molecule type" value="Genomic_DNA"/>
</dbReference>
<evidence type="ECO:0000259" key="2">
    <source>
        <dbReference type="Pfam" id="PF22936"/>
    </source>
</evidence>
<evidence type="ECO:0000313" key="3">
    <source>
        <dbReference type="EMBL" id="KAA0038937.1"/>
    </source>
</evidence>
<evidence type="ECO:0000256" key="1">
    <source>
        <dbReference type="SAM" id="MobiDB-lite"/>
    </source>
</evidence>
<dbReference type="Pfam" id="PF22936">
    <property type="entry name" value="Pol_BBD"/>
    <property type="match status" value="1"/>
</dbReference>
<protein>
    <submittedName>
        <fullName evidence="4">Retrovirus-related Pol polyprotein from transposon TNT 1-94</fullName>
    </submittedName>
</protein>
<feature type="region of interest" description="Disordered" evidence="1">
    <location>
        <begin position="38"/>
        <end position="57"/>
    </location>
</feature>
<evidence type="ECO:0000313" key="5">
    <source>
        <dbReference type="Proteomes" id="UP000321393"/>
    </source>
</evidence>
<comment type="caution">
    <text evidence="4">The sequence shown here is derived from an EMBL/GenBank/DDBJ whole genome shotgun (WGS) entry which is preliminary data.</text>
</comment>
<reference evidence="5 6" key="1">
    <citation type="submission" date="2019-08" db="EMBL/GenBank/DDBJ databases">
        <title>Draft genome sequences of two oriental melons (Cucumis melo L. var makuwa).</title>
        <authorList>
            <person name="Kwon S.-Y."/>
        </authorList>
    </citation>
    <scope>NUCLEOTIDE SEQUENCE [LARGE SCALE GENOMIC DNA]</scope>
    <source>
        <strain evidence="6">cv. Chang Bougi</strain>
        <strain evidence="5">cv. SW 3</strain>
        <tissue evidence="4">Leaf</tissue>
    </source>
</reference>
<accession>A0A5D3CIU7</accession>
<dbReference type="Proteomes" id="UP000321947">
    <property type="component" value="Unassembled WGS sequence"/>
</dbReference>
<dbReference type="GO" id="GO:0008270">
    <property type="term" value="F:zinc ion binding"/>
    <property type="evidence" value="ECO:0007669"/>
    <property type="project" value="InterPro"/>
</dbReference>
<dbReference type="OrthoDB" id="1720782at2759"/>
<dbReference type="EMBL" id="SSTD01010878">
    <property type="protein sequence ID" value="TYK11222.1"/>
    <property type="molecule type" value="Genomic_DNA"/>
</dbReference>
<sequence>MRPVFCKNCKLYGHKFASCHSIECRYCHKRGQILDHCPTRPPRPPSHSHKPKFSPKVGSSSVVAAATPSDITAPSTFQLTDLHDLLKQMISSNCTALAITLGTSWLFDSACCNHMTSDISLLSSHIPVQSLPSIHSADGKQMSISHIGIVNTPTIQLFNTYHVPNLTSNLASIDQLCDLGLTIIFSSHGCQVQDP</sequence>
<dbReference type="SUPFAM" id="SSF57756">
    <property type="entry name" value="Retrovirus zinc finger-like domains"/>
    <property type="match status" value="1"/>
</dbReference>
<dbReference type="GO" id="GO:0003676">
    <property type="term" value="F:nucleic acid binding"/>
    <property type="evidence" value="ECO:0007669"/>
    <property type="project" value="InterPro"/>
</dbReference>
<name>A0A5D3CIU7_CUCMM</name>
<gene>
    <name evidence="4" type="ORF">E5676_scaffold227G00660</name>
    <name evidence="3" type="ORF">E6C27_scaffold84G00080</name>
</gene>
<dbReference type="AlphaFoldDB" id="A0A5D3CIU7"/>
<dbReference type="Proteomes" id="UP000321393">
    <property type="component" value="Unassembled WGS sequence"/>
</dbReference>
<dbReference type="InterPro" id="IPR036875">
    <property type="entry name" value="Znf_CCHC_sf"/>
</dbReference>
<evidence type="ECO:0000313" key="6">
    <source>
        <dbReference type="Proteomes" id="UP000321947"/>
    </source>
</evidence>
<proteinExistence type="predicted"/>